<feature type="compositionally biased region" description="Polar residues" evidence="1">
    <location>
        <begin position="667"/>
        <end position="681"/>
    </location>
</feature>
<dbReference type="OrthoDB" id="266577at2759"/>
<feature type="region of interest" description="Disordered" evidence="1">
    <location>
        <begin position="836"/>
        <end position="859"/>
    </location>
</feature>
<reference evidence="2 3" key="1">
    <citation type="journal article" date="2015" name="PLoS Pathog.">
        <title>Leptomonas seymouri: Adaptations to the Dixenous Life Cycle Analyzed by Genome Sequencing, Transcriptome Profiling and Co-infection with Leishmania donovani.</title>
        <authorList>
            <person name="Kraeva N."/>
            <person name="Butenko A."/>
            <person name="Hlavacova J."/>
            <person name="Kostygov A."/>
            <person name="Myskova J."/>
            <person name="Grybchuk D."/>
            <person name="Lestinova T."/>
            <person name="Votypka J."/>
            <person name="Volf P."/>
            <person name="Opperdoes F."/>
            <person name="Flegontov P."/>
            <person name="Lukes J."/>
            <person name="Yurchenko V."/>
        </authorList>
    </citation>
    <scope>NUCLEOTIDE SEQUENCE [LARGE SCALE GENOMIC DNA]</scope>
    <source>
        <strain evidence="2 3">ATCC 30220</strain>
    </source>
</reference>
<feature type="region of interest" description="Disordered" evidence="1">
    <location>
        <begin position="98"/>
        <end position="119"/>
    </location>
</feature>
<accession>A0A0N1PE46</accession>
<feature type="compositionally biased region" description="Polar residues" evidence="1">
    <location>
        <begin position="542"/>
        <end position="552"/>
    </location>
</feature>
<dbReference type="EMBL" id="LJSK01000063">
    <property type="protein sequence ID" value="KPI88064.1"/>
    <property type="molecule type" value="Genomic_DNA"/>
</dbReference>
<dbReference type="Proteomes" id="UP000038009">
    <property type="component" value="Unassembled WGS sequence"/>
</dbReference>
<dbReference type="VEuPathDB" id="TriTrypDB:Lsey_0063_0120"/>
<feature type="compositionally biased region" description="Polar residues" evidence="1">
    <location>
        <begin position="281"/>
        <end position="293"/>
    </location>
</feature>
<feature type="compositionally biased region" description="Basic and acidic residues" evidence="1">
    <location>
        <begin position="1"/>
        <end position="10"/>
    </location>
</feature>
<comment type="caution">
    <text evidence="2">The sequence shown here is derived from an EMBL/GenBank/DDBJ whole genome shotgun (WGS) entry which is preliminary data.</text>
</comment>
<organism evidence="2 3">
    <name type="scientific">Leptomonas seymouri</name>
    <dbReference type="NCBI Taxonomy" id="5684"/>
    <lineage>
        <taxon>Eukaryota</taxon>
        <taxon>Discoba</taxon>
        <taxon>Euglenozoa</taxon>
        <taxon>Kinetoplastea</taxon>
        <taxon>Metakinetoplastina</taxon>
        <taxon>Trypanosomatida</taxon>
        <taxon>Trypanosomatidae</taxon>
        <taxon>Leishmaniinae</taxon>
        <taxon>Leptomonas</taxon>
    </lineage>
</organism>
<sequence>MSSNSKKTESRQVSATASDSQRSTSPLNGGYGVPFGYCMFTMGGDEGEASASKNGGGDTFTDTMMMSSNALYNVPSYYEAGSYGGVVGCSGSHWVQSSRRLPGGAPRPRNSTDSGTGRSPSAVCPFASCHGRCPPAITVAGDSTKELSGYCPMVSSYDYHGDNDFYGASAGAAAGRRESDHNFALSRRSGGTTATSIEECHLSRKNSGGFTPRAENMFFQSQGSLSVRSSESRADRSAISDVGSAFDAAYYANLVSQGASDAGFSQHSQRRLSGSFRKEQTLSSTTAQNSSGDSLPPPSKEDHAVPIISPSCAHRPVTQHPPTKQSANSPKSTACHKRVSTATREEELGLKSPHSCHSYSCNYGEAGCPPLYDLEGDPTGNAASSAAASEVVAPAANASAARSASSALHASSQSPPKVAVGLRSPLRPGGVLTSRIVVPQPATAVPLLPNVPGSSPILGPRASLSNQLEMYPLTAVQKADATAKQRSGRASPIIATLKERDAACAHEPPPRSHLESASTASSNSVSSGSRHQRTPPPRKQPKITTASLSRHTGTVLPPTLSTAALVESSRSTLCKNDEKPTTKATAGTVPTMTSAAVFTANATTAPSQPPPSQVKLSQALKEQAVESADPLLNLVTFKAAPPTERRNPNRFFRRHHLIPPAVPLSATEISTPQAPSPQASNRKGPLLAGLKAPSGFSPAKALPSGNIRGGSLSLNISSTVINNLVGDGGGDDGGGARNGSVGGEREVPPSVSRRIRRPFESANIVPLSGCSEAVREPNLLNGRVSRNRSGSETHSLTDVVGNAQTRSCPSLDLSLDDVETPYLPCRSSSWSGHSTTCSSDSGDCGRNWPSRGKRQQDRVLPTTEEEVERLNNPRFTIRL</sequence>
<feature type="region of interest" description="Disordered" evidence="1">
    <location>
        <begin position="726"/>
        <end position="755"/>
    </location>
</feature>
<proteinExistence type="predicted"/>
<keyword evidence="3" id="KW-1185">Reference proteome</keyword>
<protein>
    <submittedName>
        <fullName evidence="2">Uncharacterized protein</fullName>
    </submittedName>
</protein>
<feature type="region of interest" description="Disordered" evidence="1">
    <location>
        <begin position="260"/>
        <end position="353"/>
    </location>
</feature>
<dbReference type="AlphaFoldDB" id="A0A0N1PE46"/>
<feature type="compositionally biased region" description="Basic and acidic residues" evidence="1">
    <location>
        <begin position="502"/>
        <end position="514"/>
    </location>
</feature>
<gene>
    <name evidence="2" type="ORF">ABL78_2840</name>
</gene>
<feature type="compositionally biased region" description="Polar residues" evidence="1">
    <location>
        <begin position="11"/>
        <end position="27"/>
    </location>
</feature>
<evidence type="ECO:0000256" key="1">
    <source>
        <dbReference type="SAM" id="MobiDB-lite"/>
    </source>
</evidence>
<feature type="compositionally biased region" description="Low complexity" evidence="1">
    <location>
        <begin position="515"/>
        <end position="529"/>
    </location>
</feature>
<feature type="region of interest" description="Disordered" evidence="1">
    <location>
        <begin position="1"/>
        <end position="29"/>
    </location>
</feature>
<evidence type="ECO:0000313" key="3">
    <source>
        <dbReference type="Proteomes" id="UP000038009"/>
    </source>
</evidence>
<feature type="region of interest" description="Disordered" evidence="1">
    <location>
        <begin position="782"/>
        <end position="801"/>
    </location>
</feature>
<feature type="compositionally biased region" description="Polar residues" evidence="1">
    <location>
        <begin position="320"/>
        <end position="332"/>
    </location>
</feature>
<evidence type="ECO:0000313" key="2">
    <source>
        <dbReference type="EMBL" id="KPI88064.1"/>
    </source>
</evidence>
<feature type="region of interest" description="Disordered" evidence="1">
    <location>
        <begin position="667"/>
        <end position="692"/>
    </location>
</feature>
<feature type="compositionally biased region" description="Gly residues" evidence="1">
    <location>
        <begin position="726"/>
        <end position="742"/>
    </location>
</feature>
<feature type="compositionally biased region" description="Polar residues" evidence="1">
    <location>
        <begin position="787"/>
        <end position="801"/>
    </location>
</feature>
<name>A0A0N1PE46_LEPSE</name>
<dbReference type="OMA" id="MMGPYTM"/>
<feature type="compositionally biased region" description="Polar residues" evidence="1">
    <location>
        <begin position="109"/>
        <end position="119"/>
    </location>
</feature>
<feature type="region of interest" description="Disordered" evidence="1">
    <location>
        <begin position="502"/>
        <end position="557"/>
    </location>
</feature>